<dbReference type="PATRIC" id="fig|465721.4.peg.1342"/>
<dbReference type="InterPro" id="IPR003400">
    <property type="entry name" value="ExbD"/>
</dbReference>
<keyword evidence="3" id="KW-1003">Cell membrane</keyword>
<organism evidence="9 10">
    <name type="scientific">Steroidobacter denitrificans</name>
    <dbReference type="NCBI Taxonomy" id="465721"/>
    <lineage>
        <taxon>Bacteria</taxon>
        <taxon>Pseudomonadati</taxon>
        <taxon>Pseudomonadota</taxon>
        <taxon>Gammaproteobacteria</taxon>
        <taxon>Steroidobacterales</taxon>
        <taxon>Steroidobacteraceae</taxon>
        <taxon>Steroidobacter</taxon>
    </lineage>
</organism>
<evidence type="ECO:0000313" key="9">
    <source>
        <dbReference type="EMBL" id="AMN46713.1"/>
    </source>
</evidence>
<dbReference type="AlphaFoldDB" id="A0A127F8E9"/>
<dbReference type="STRING" id="465721.ACG33_06305"/>
<name>A0A127F8E9_STEDE</name>
<keyword evidence="5 8" id="KW-1133">Transmembrane helix</keyword>
<comment type="subcellular location">
    <subcellularLocation>
        <location evidence="1">Cell membrane</location>
        <topology evidence="1">Single-pass membrane protein</topology>
    </subcellularLocation>
    <subcellularLocation>
        <location evidence="7">Cell membrane</location>
        <topology evidence="7">Single-pass type II membrane protein</topology>
    </subcellularLocation>
</comment>
<dbReference type="GO" id="GO:0015031">
    <property type="term" value="P:protein transport"/>
    <property type="evidence" value="ECO:0007669"/>
    <property type="project" value="UniProtKB-KW"/>
</dbReference>
<keyword evidence="7" id="KW-0813">Transport</keyword>
<dbReference type="GO" id="GO:0005886">
    <property type="term" value="C:plasma membrane"/>
    <property type="evidence" value="ECO:0007669"/>
    <property type="project" value="UniProtKB-SubCell"/>
</dbReference>
<evidence type="ECO:0000256" key="2">
    <source>
        <dbReference type="ARBA" id="ARBA00005811"/>
    </source>
</evidence>
<dbReference type="Gene3D" id="3.30.420.270">
    <property type="match status" value="1"/>
</dbReference>
<gene>
    <name evidence="9" type="ORF">ACG33_06305</name>
</gene>
<evidence type="ECO:0000256" key="4">
    <source>
        <dbReference type="ARBA" id="ARBA00022692"/>
    </source>
</evidence>
<dbReference type="EMBL" id="CP011971">
    <property type="protein sequence ID" value="AMN46713.1"/>
    <property type="molecule type" value="Genomic_DNA"/>
</dbReference>
<evidence type="ECO:0000256" key="7">
    <source>
        <dbReference type="RuleBase" id="RU003879"/>
    </source>
</evidence>
<reference evidence="9 10" key="1">
    <citation type="submission" date="2015-06" db="EMBL/GenBank/DDBJ databases">
        <title>A Comprehensive Approach to Explore the Metabolic and Phylogenetic Diversity of Bacterial Steroid Degradation in the Environment: Testosterone as an Example.</title>
        <authorList>
            <person name="Yang F.-C."/>
            <person name="Chen Y.-L."/>
            <person name="Yu C.-P."/>
            <person name="Tang S.-L."/>
            <person name="Wang P.-H."/>
            <person name="Ismail W."/>
            <person name="Wang C.-H."/>
            <person name="Yang C.-Y."/>
            <person name="Chiang Y.-R."/>
        </authorList>
    </citation>
    <scope>NUCLEOTIDE SEQUENCE [LARGE SCALE GENOMIC DNA]</scope>
    <source>
        <strain evidence="9 10">DSM 18526</strain>
    </source>
</reference>
<dbReference type="KEGG" id="sdf:ACG33_06305"/>
<keyword evidence="6 8" id="KW-0472">Membrane</keyword>
<dbReference type="RefSeq" id="WP_066919649.1">
    <property type="nucleotide sequence ID" value="NZ_CP011971.1"/>
</dbReference>
<keyword evidence="7" id="KW-0653">Protein transport</keyword>
<dbReference type="Proteomes" id="UP000070250">
    <property type="component" value="Chromosome"/>
</dbReference>
<feature type="transmembrane region" description="Helical" evidence="8">
    <location>
        <begin position="28"/>
        <end position="46"/>
    </location>
</feature>
<evidence type="ECO:0000256" key="6">
    <source>
        <dbReference type="ARBA" id="ARBA00023136"/>
    </source>
</evidence>
<comment type="similarity">
    <text evidence="2 7">Belongs to the ExbD/TolR family.</text>
</comment>
<dbReference type="Pfam" id="PF02472">
    <property type="entry name" value="ExbD"/>
    <property type="match status" value="1"/>
</dbReference>
<dbReference type="GO" id="GO:0022857">
    <property type="term" value="F:transmembrane transporter activity"/>
    <property type="evidence" value="ECO:0007669"/>
    <property type="project" value="InterPro"/>
</dbReference>
<evidence type="ECO:0000256" key="5">
    <source>
        <dbReference type="ARBA" id="ARBA00022989"/>
    </source>
</evidence>
<evidence type="ECO:0000256" key="8">
    <source>
        <dbReference type="SAM" id="Phobius"/>
    </source>
</evidence>
<keyword evidence="4 7" id="KW-0812">Transmembrane</keyword>
<sequence>MSSSSFLNTALEDEVEERAMSEINTTPLVDVMLVLLIVFMITVPVITQTVPVNLPKVENIPTETKPENITIAVNSQGQIFWNLTLVNDEQLLEHFDRIARLQPQPEVHVRADQHTRYEYVGRVIVNAQRKGIMKVGFITEPEGRAQ</sequence>
<dbReference type="PANTHER" id="PTHR30558:SF7">
    <property type="entry name" value="TOL-PAL SYSTEM PROTEIN TOLR"/>
    <property type="match status" value="1"/>
</dbReference>
<accession>A0A127F8E9</accession>
<keyword evidence="10" id="KW-1185">Reference proteome</keyword>
<evidence type="ECO:0000256" key="1">
    <source>
        <dbReference type="ARBA" id="ARBA00004162"/>
    </source>
</evidence>
<proteinExistence type="inferred from homology"/>
<evidence type="ECO:0000313" key="10">
    <source>
        <dbReference type="Proteomes" id="UP000070250"/>
    </source>
</evidence>
<dbReference type="PANTHER" id="PTHR30558">
    <property type="entry name" value="EXBD MEMBRANE COMPONENT OF PMF-DRIVEN MACROMOLECULE IMPORT SYSTEM"/>
    <property type="match status" value="1"/>
</dbReference>
<protein>
    <submittedName>
        <fullName evidence="9">Biopolymer transporter ExbD</fullName>
    </submittedName>
</protein>
<evidence type="ECO:0000256" key="3">
    <source>
        <dbReference type="ARBA" id="ARBA00022475"/>
    </source>
</evidence>